<accession>A0A1K2I0P4</accession>
<dbReference type="RefSeq" id="WP_177282583.1">
    <property type="nucleotide sequence ID" value="NZ_FPKU01000003.1"/>
</dbReference>
<sequence length="222" mass="25511">MVSLIPINIGRALRRGFDYIQNRPSTTPNYGICAGYRHRNNNKYFDDIQNEDEFQNEVYDKAKSLLIELGGNSVIDIGCGSGFKLLKFFSDFQTIGIDLPPTVNKLIEMHPERDWRSYSFKERPALKCDVLICADVIEHIPDPTDLISFILSIEFKTAVISTPERDLVYGRPHNGPPNNYAHCREWNMHELTIFLAEYFTVDSIYISNFAQATQAAILRKRQ</sequence>
<dbReference type="STRING" id="665118.SAMN02983003_3114"/>
<keyword evidence="1" id="KW-0808">Transferase</keyword>
<dbReference type="GO" id="GO:0008168">
    <property type="term" value="F:methyltransferase activity"/>
    <property type="evidence" value="ECO:0007669"/>
    <property type="project" value="UniProtKB-KW"/>
</dbReference>
<evidence type="ECO:0000313" key="1">
    <source>
        <dbReference type="EMBL" id="SFZ85942.1"/>
    </source>
</evidence>
<name>A0A1K2I0P4_9HYPH</name>
<dbReference type="GO" id="GO:0032259">
    <property type="term" value="P:methylation"/>
    <property type="evidence" value="ECO:0007669"/>
    <property type="project" value="UniProtKB-KW"/>
</dbReference>
<dbReference type="EMBL" id="FPKU01000003">
    <property type="protein sequence ID" value="SFZ85942.1"/>
    <property type="molecule type" value="Genomic_DNA"/>
</dbReference>
<gene>
    <name evidence="1" type="ORF">SAMN02983003_3114</name>
</gene>
<evidence type="ECO:0000313" key="2">
    <source>
        <dbReference type="Proteomes" id="UP000183447"/>
    </source>
</evidence>
<organism evidence="1 2">
    <name type="scientific">Devosia enhydra</name>
    <dbReference type="NCBI Taxonomy" id="665118"/>
    <lineage>
        <taxon>Bacteria</taxon>
        <taxon>Pseudomonadati</taxon>
        <taxon>Pseudomonadota</taxon>
        <taxon>Alphaproteobacteria</taxon>
        <taxon>Hyphomicrobiales</taxon>
        <taxon>Devosiaceae</taxon>
        <taxon>Devosia</taxon>
    </lineage>
</organism>
<dbReference type="SUPFAM" id="SSF53335">
    <property type="entry name" value="S-adenosyl-L-methionine-dependent methyltransferases"/>
    <property type="match status" value="1"/>
</dbReference>
<keyword evidence="1" id="KW-0489">Methyltransferase</keyword>
<dbReference type="Proteomes" id="UP000183447">
    <property type="component" value="Unassembled WGS sequence"/>
</dbReference>
<dbReference type="Gene3D" id="3.40.50.150">
    <property type="entry name" value="Vaccinia Virus protein VP39"/>
    <property type="match status" value="1"/>
</dbReference>
<reference evidence="1 2" key="1">
    <citation type="submission" date="2016-11" db="EMBL/GenBank/DDBJ databases">
        <authorList>
            <person name="Jaros S."/>
            <person name="Januszkiewicz K."/>
            <person name="Wedrychowicz H."/>
        </authorList>
    </citation>
    <scope>NUCLEOTIDE SEQUENCE [LARGE SCALE GENOMIC DNA]</scope>
    <source>
        <strain evidence="1 2">ATCC 23634</strain>
    </source>
</reference>
<dbReference type="Pfam" id="PF13489">
    <property type="entry name" value="Methyltransf_23"/>
    <property type="match status" value="1"/>
</dbReference>
<dbReference type="AlphaFoldDB" id="A0A1K2I0P4"/>
<keyword evidence="2" id="KW-1185">Reference proteome</keyword>
<proteinExistence type="predicted"/>
<protein>
    <submittedName>
        <fullName evidence="1">Methyltransferase domain-containing protein</fullName>
    </submittedName>
</protein>
<dbReference type="InterPro" id="IPR029063">
    <property type="entry name" value="SAM-dependent_MTases_sf"/>
</dbReference>